<sequence length="148" mass="16313">MGAKQITPMSEVDAYLEEQIQRIEQQTIYNLSYVGERCLNEARSTNSYKDQTGNLRSSIGYVIVKDGKIVQMSDFTTVKNGREGTQGGAAFARQLVKEFPSGIVLIVVAGMNYAAHVSARGYNVLDSAELLAEQLVPSLMKQLGFTKR</sequence>
<reference evidence="1" key="1">
    <citation type="journal article" date="2022" name="Cell">
        <title>Design, construction, and in vivo augmentation of a complex gut microbiome.</title>
        <authorList>
            <person name="Cheng A.G."/>
            <person name="Ho P.Y."/>
            <person name="Aranda-Diaz A."/>
            <person name="Jain S."/>
            <person name="Yu F.B."/>
            <person name="Meng X."/>
            <person name="Wang M."/>
            <person name="Iakiviak M."/>
            <person name="Nagashima K."/>
            <person name="Zhao A."/>
            <person name="Murugkar P."/>
            <person name="Patil A."/>
            <person name="Atabakhsh K."/>
            <person name="Weakley A."/>
            <person name="Yan J."/>
            <person name="Brumbaugh A.R."/>
            <person name="Higginbottom S."/>
            <person name="Dimas A."/>
            <person name="Shiver A.L."/>
            <person name="Deutschbauer A."/>
            <person name="Neff N."/>
            <person name="Sonnenburg J.L."/>
            <person name="Huang K.C."/>
            <person name="Fischbach M.A."/>
        </authorList>
    </citation>
    <scope>NUCLEOTIDE SEQUENCE</scope>
    <source>
        <strain evidence="1">AP11</strain>
    </source>
</reference>
<organism evidence="1 2">
    <name type="scientific">Alistipes ihumii AP11</name>
    <dbReference type="NCBI Taxonomy" id="1211813"/>
    <lineage>
        <taxon>Bacteria</taxon>
        <taxon>Pseudomonadati</taxon>
        <taxon>Bacteroidota</taxon>
        <taxon>Bacteroidia</taxon>
        <taxon>Bacteroidales</taxon>
        <taxon>Rikenellaceae</taxon>
        <taxon>Alistipes</taxon>
    </lineage>
</organism>
<dbReference type="Proteomes" id="UP001059295">
    <property type="component" value="Chromosome"/>
</dbReference>
<keyword evidence="2" id="KW-1185">Reference proteome</keyword>
<evidence type="ECO:0000313" key="1">
    <source>
        <dbReference type="EMBL" id="UWN58009.1"/>
    </source>
</evidence>
<proteinExistence type="predicted"/>
<evidence type="ECO:0000313" key="2">
    <source>
        <dbReference type="Proteomes" id="UP001059295"/>
    </source>
</evidence>
<dbReference type="RefSeq" id="WP_019246361.1">
    <property type="nucleotide sequence ID" value="NZ_CAPH01000015.1"/>
</dbReference>
<name>A0ABY5V318_9BACT</name>
<gene>
    <name evidence="1" type="ORF">NQ491_04315</name>
</gene>
<dbReference type="GeneID" id="82890931"/>
<protein>
    <submittedName>
        <fullName evidence="1">Uncharacterized protein</fullName>
    </submittedName>
</protein>
<dbReference type="EMBL" id="CP102294">
    <property type="protein sequence ID" value="UWN58009.1"/>
    <property type="molecule type" value="Genomic_DNA"/>
</dbReference>
<accession>A0ABY5V318</accession>